<protein>
    <recommendedName>
        <fullName evidence="6">RING-type domain-containing protein</fullName>
    </recommendedName>
</protein>
<keyword evidence="3" id="KW-0862">Zinc</keyword>
<dbReference type="EMBL" id="KZ679134">
    <property type="protein sequence ID" value="PTB75318.1"/>
    <property type="molecule type" value="Genomic_DNA"/>
</dbReference>
<evidence type="ECO:0000256" key="4">
    <source>
        <dbReference type="PROSITE-ProRule" id="PRU00175"/>
    </source>
</evidence>
<dbReference type="GO" id="GO:0008270">
    <property type="term" value="F:zinc ion binding"/>
    <property type="evidence" value="ECO:0007669"/>
    <property type="project" value="UniProtKB-KW"/>
</dbReference>
<feature type="domain" description="RING-type" evidence="6">
    <location>
        <begin position="36"/>
        <end position="78"/>
    </location>
</feature>
<dbReference type="InterPro" id="IPR011016">
    <property type="entry name" value="Znf_RING-CH"/>
</dbReference>
<accession>A0A2T4C176</accession>
<evidence type="ECO:0000256" key="5">
    <source>
        <dbReference type="SAM" id="MobiDB-lite"/>
    </source>
</evidence>
<evidence type="ECO:0000313" key="8">
    <source>
        <dbReference type="Proteomes" id="UP000240760"/>
    </source>
</evidence>
<dbReference type="CDD" id="cd16454">
    <property type="entry name" value="RING-H2_PA-TM-RING"/>
    <property type="match status" value="1"/>
</dbReference>
<dbReference type="GO" id="GO:0061630">
    <property type="term" value="F:ubiquitin protein ligase activity"/>
    <property type="evidence" value="ECO:0007669"/>
    <property type="project" value="TreeGrafter"/>
</dbReference>
<dbReference type="InterPro" id="IPR013083">
    <property type="entry name" value="Znf_RING/FYVE/PHD"/>
</dbReference>
<evidence type="ECO:0000256" key="2">
    <source>
        <dbReference type="ARBA" id="ARBA00022771"/>
    </source>
</evidence>
<keyword evidence="1" id="KW-0479">Metal-binding</keyword>
<dbReference type="SUPFAM" id="SSF57850">
    <property type="entry name" value="RING/U-box"/>
    <property type="match status" value="1"/>
</dbReference>
<proteinExistence type="predicted"/>
<dbReference type="Gene3D" id="3.30.40.10">
    <property type="entry name" value="Zinc/RING finger domain, C3HC4 (zinc finger)"/>
    <property type="match status" value="1"/>
</dbReference>
<keyword evidence="8" id="KW-1185">Reference proteome</keyword>
<organism evidence="7 8">
    <name type="scientific">Trichoderma longibrachiatum ATCC 18648</name>
    <dbReference type="NCBI Taxonomy" id="983965"/>
    <lineage>
        <taxon>Eukaryota</taxon>
        <taxon>Fungi</taxon>
        <taxon>Dikarya</taxon>
        <taxon>Ascomycota</taxon>
        <taxon>Pezizomycotina</taxon>
        <taxon>Sordariomycetes</taxon>
        <taxon>Hypocreomycetidae</taxon>
        <taxon>Hypocreales</taxon>
        <taxon>Hypocreaceae</taxon>
        <taxon>Trichoderma</taxon>
    </lineage>
</organism>
<evidence type="ECO:0000256" key="3">
    <source>
        <dbReference type="ARBA" id="ARBA00022833"/>
    </source>
</evidence>
<dbReference type="SMART" id="SM00744">
    <property type="entry name" value="RINGv"/>
    <property type="match status" value="1"/>
</dbReference>
<evidence type="ECO:0000313" key="7">
    <source>
        <dbReference type="EMBL" id="PTB75318.1"/>
    </source>
</evidence>
<dbReference type="GO" id="GO:0006511">
    <property type="term" value="P:ubiquitin-dependent protein catabolic process"/>
    <property type="evidence" value="ECO:0007669"/>
    <property type="project" value="TreeGrafter"/>
</dbReference>
<evidence type="ECO:0000259" key="6">
    <source>
        <dbReference type="PROSITE" id="PS50089"/>
    </source>
</evidence>
<dbReference type="Proteomes" id="UP000240760">
    <property type="component" value="Unassembled WGS sequence"/>
</dbReference>
<dbReference type="AlphaFoldDB" id="A0A2T4C176"/>
<name>A0A2T4C176_TRILO</name>
<reference evidence="7 8" key="1">
    <citation type="submission" date="2016-07" db="EMBL/GenBank/DDBJ databases">
        <title>Multiple horizontal gene transfer events from other fungi enriched the ability of initially mycotrophic Trichoderma (Ascomycota) to feed on dead plant biomass.</title>
        <authorList>
            <consortium name="DOE Joint Genome Institute"/>
            <person name="Aerts A."/>
            <person name="Atanasova L."/>
            <person name="Chenthamara K."/>
            <person name="Zhang J."/>
            <person name="Grujic M."/>
            <person name="Henrissat B."/>
            <person name="Kuo A."/>
            <person name="Salamov A."/>
            <person name="Lipzen A."/>
            <person name="Labutti K."/>
            <person name="Barry K."/>
            <person name="Miao Y."/>
            <person name="Rahimi M.J."/>
            <person name="Shen Q."/>
            <person name="Grigoriev I.V."/>
            <person name="Kubicek C.P."/>
            <person name="Druzhinina I.S."/>
        </authorList>
    </citation>
    <scope>NUCLEOTIDE SEQUENCE [LARGE SCALE GENOMIC DNA]</scope>
    <source>
        <strain evidence="7 8">ATCC 18648</strain>
    </source>
</reference>
<dbReference type="SMART" id="SM00184">
    <property type="entry name" value="RING"/>
    <property type="match status" value="1"/>
</dbReference>
<gene>
    <name evidence="7" type="ORF">M440DRAFT_1439860</name>
</gene>
<sequence>MGKLNERAPIQSYRSWKSKSESSSAPVKQETTYVVCAICLETLRDDDPIRLLPCDHIFHSACLAKWFLKKHETCPLCKASFMRSPEKPKSPVQIPERAHNR</sequence>
<dbReference type="Pfam" id="PF13639">
    <property type="entry name" value="zf-RING_2"/>
    <property type="match status" value="1"/>
</dbReference>
<dbReference type="InterPro" id="IPR001841">
    <property type="entry name" value="Znf_RING"/>
</dbReference>
<dbReference type="PROSITE" id="PS50089">
    <property type="entry name" value="ZF_RING_2"/>
    <property type="match status" value="1"/>
</dbReference>
<dbReference type="InterPro" id="IPR051834">
    <property type="entry name" value="RING_finger_E3_ligase"/>
</dbReference>
<dbReference type="OrthoDB" id="8062037at2759"/>
<feature type="region of interest" description="Disordered" evidence="5">
    <location>
        <begin position="1"/>
        <end position="28"/>
    </location>
</feature>
<keyword evidence="2 4" id="KW-0863">Zinc-finger</keyword>
<evidence type="ECO:0000256" key="1">
    <source>
        <dbReference type="ARBA" id="ARBA00022723"/>
    </source>
</evidence>
<dbReference type="GO" id="GO:0005634">
    <property type="term" value="C:nucleus"/>
    <property type="evidence" value="ECO:0007669"/>
    <property type="project" value="TreeGrafter"/>
</dbReference>
<dbReference type="STRING" id="983965.A0A2T4C176"/>
<dbReference type="PANTHER" id="PTHR45931">
    <property type="entry name" value="SI:CH211-59O9.10"/>
    <property type="match status" value="1"/>
</dbReference>
<dbReference type="PANTHER" id="PTHR45931:SF16">
    <property type="entry name" value="RING_U-BOX SUPERFAMILY PROTEIN"/>
    <property type="match status" value="1"/>
</dbReference>